<organism evidence="2 3">
    <name type="scientific">Rubus argutus</name>
    <name type="common">Southern blackberry</name>
    <dbReference type="NCBI Taxonomy" id="59490"/>
    <lineage>
        <taxon>Eukaryota</taxon>
        <taxon>Viridiplantae</taxon>
        <taxon>Streptophyta</taxon>
        <taxon>Embryophyta</taxon>
        <taxon>Tracheophyta</taxon>
        <taxon>Spermatophyta</taxon>
        <taxon>Magnoliopsida</taxon>
        <taxon>eudicotyledons</taxon>
        <taxon>Gunneridae</taxon>
        <taxon>Pentapetalae</taxon>
        <taxon>rosids</taxon>
        <taxon>fabids</taxon>
        <taxon>Rosales</taxon>
        <taxon>Rosaceae</taxon>
        <taxon>Rosoideae</taxon>
        <taxon>Rosoideae incertae sedis</taxon>
        <taxon>Rubus</taxon>
    </lineage>
</organism>
<name>A0AAW1WKP7_RUBAR</name>
<gene>
    <name evidence="2" type="ORF">M0R45_033283</name>
</gene>
<proteinExistence type="predicted"/>
<evidence type="ECO:0000313" key="2">
    <source>
        <dbReference type="EMBL" id="KAK9924942.1"/>
    </source>
</evidence>
<comment type="caution">
    <text evidence="2">The sequence shown here is derived from an EMBL/GenBank/DDBJ whole genome shotgun (WGS) entry which is preliminary data.</text>
</comment>
<dbReference type="PANTHER" id="PTHR31267">
    <property type="entry name" value="DENTIN SIALOPHOSPHOPROTEIN-LIKE PROTEIN"/>
    <property type="match status" value="1"/>
</dbReference>
<dbReference type="EMBL" id="JBEDUW010000006">
    <property type="protein sequence ID" value="KAK9924942.1"/>
    <property type="molecule type" value="Genomic_DNA"/>
</dbReference>
<evidence type="ECO:0000256" key="1">
    <source>
        <dbReference type="SAM" id="MobiDB-lite"/>
    </source>
</evidence>
<feature type="compositionally biased region" description="Polar residues" evidence="1">
    <location>
        <begin position="18"/>
        <end position="53"/>
    </location>
</feature>
<dbReference type="AlphaFoldDB" id="A0AAW1WKP7"/>
<dbReference type="PANTHER" id="PTHR31267:SF2">
    <property type="entry name" value="EXPRESSED PROTEIN"/>
    <property type="match status" value="1"/>
</dbReference>
<evidence type="ECO:0000313" key="3">
    <source>
        <dbReference type="Proteomes" id="UP001457282"/>
    </source>
</evidence>
<keyword evidence="3" id="KW-1185">Reference proteome</keyword>
<protein>
    <submittedName>
        <fullName evidence="2">Uncharacterized protein</fullName>
    </submittedName>
</protein>
<feature type="region of interest" description="Disordered" evidence="1">
    <location>
        <begin position="173"/>
        <end position="218"/>
    </location>
</feature>
<feature type="compositionally biased region" description="Polar residues" evidence="1">
    <location>
        <begin position="181"/>
        <end position="198"/>
    </location>
</feature>
<accession>A0AAW1WKP7</accession>
<feature type="region of interest" description="Disordered" evidence="1">
    <location>
        <begin position="1"/>
        <end position="62"/>
    </location>
</feature>
<sequence length="582" mass="64019">MESQKLPGVVPSNDSRETTSSTLKELNNLNSQGGYKSSQFGAHSMNLQSSSSPEDQHGKERAQKPLFSGMLEASQTGLRNVSDPGGLTSGSLSAHLNLQDLDRIHKGDNNGLSPLARNLQFLGHALNPSHGFRQNYSLLQQVQAMKNMVTDPSRRDVDLRQVTVMAGQQSIYDHNKDGELNSASHLKSLPHENTNMPSFLSDGREDPSIKTSSQSSMQTQVMVAFGESDSQSQSTGSNGASNHAEASRANLYMAANWFKQYGNFRNGQVPLMHDARTAAGQFSLMKPSQSLSIHSSVDQIDTSDASQSSRVWPGTAANFVPSDPSRAPFVLHSDASNQSMDILRPKKRKIATCDLPWHKVTQGSKEVQDFSMAEEDWALASNRLIEKVPDEFGTIEDGQPITRAKRRLIFTTQFLQHLLGPPPASFLSVDAALHYDSVTYFLAKLSVGDACSLTCSKSNSTHKQLNNSNMILDKLKVAESYDDQYLSKVVGDFTDRSKKLENELLRLDRAASILDLRLECQELERFSVINRFAKFHLPRAEMSGTSSSSGTVTNALRPCPQRYVTGQPLPRNLPEGVQCLSL</sequence>
<dbReference type="Proteomes" id="UP001457282">
    <property type="component" value="Unassembled WGS sequence"/>
</dbReference>
<reference evidence="2 3" key="1">
    <citation type="journal article" date="2023" name="G3 (Bethesda)">
        <title>A chromosome-length genome assembly and annotation of blackberry (Rubus argutus, cv. 'Hillquist').</title>
        <authorList>
            <person name="Bruna T."/>
            <person name="Aryal R."/>
            <person name="Dudchenko O."/>
            <person name="Sargent D.J."/>
            <person name="Mead D."/>
            <person name="Buti M."/>
            <person name="Cavallini A."/>
            <person name="Hytonen T."/>
            <person name="Andres J."/>
            <person name="Pham M."/>
            <person name="Weisz D."/>
            <person name="Mascagni F."/>
            <person name="Usai G."/>
            <person name="Natali L."/>
            <person name="Bassil N."/>
            <person name="Fernandez G.E."/>
            <person name="Lomsadze A."/>
            <person name="Armour M."/>
            <person name="Olukolu B."/>
            <person name="Poorten T."/>
            <person name="Britton C."/>
            <person name="Davik J."/>
            <person name="Ashrafi H."/>
            <person name="Aiden E.L."/>
            <person name="Borodovsky M."/>
            <person name="Worthington M."/>
        </authorList>
    </citation>
    <scope>NUCLEOTIDE SEQUENCE [LARGE SCALE GENOMIC DNA]</scope>
    <source>
        <strain evidence="2">PI 553951</strain>
    </source>
</reference>